<feature type="zinc finger region" description="dksA C4-type" evidence="4">
    <location>
        <begin position="92"/>
        <end position="116"/>
    </location>
</feature>
<evidence type="ECO:0000256" key="1">
    <source>
        <dbReference type="ARBA" id="ARBA00022723"/>
    </source>
</evidence>
<evidence type="ECO:0000256" key="2">
    <source>
        <dbReference type="ARBA" id="ARBA00022771"/>
    </source>
</evidence>
<keyword evidence="3" id="KW-0862">Zinc</keyword>
<dbReference type="Proteomes" id="UP000321051">
    <property type="component" value="Unassembled WGS sequence"/>
</dbReference>
<feature type="compositionally biased region" description="Basic and acidic residues" evidence="5">
    <location>
        <begin position="1"/>
        <end position="34"/>
    </location>
</feature>
<dbReference type="Pfam" id="PF01258">
    <property type="entry name" value="zf-dskA_traR"/>
    <property type="match status" value="1"/>
</dbReference>
<dbReference type="SUPFAM" id="SSF109635">
    <property type="entry name" value="DnaK suppressor protein DksA, alpha-hairpin domain"/>
    <property type="match status" value="1"/>
</dbReference>
<dbReference type="RefSeq" id="WP_079474252.1">
    <property type="nucleotide sequence ID" value="NZ_BJUN01000007.1"/>
</dbReference>
<feature type="domain" description="Zinc finger DksA/TraR C4-type" evidence="6">
    <location>
        <begin position="87"/>
        <end position="115"/>
    </location>
</feature>
<dbReference type="EMBL" id="BJUN01000007">
    <property type="protein sequence ID" value="GEK58634.1"/>
    <property type="molecule type" value="Genomic_DNA"/>
</dbReference>
<feature type="compositionally biased region" description="Acidic residues" evidence="5">
    <location>
        <begin position="179"/>
        <end position="188"/>
    </location>
</feature>
<name>A0A510Y5N0_MARHA</name>
<dbReference type="STRING" id="1371.GCA_900166605_00860"/>
<feature type="compositionally biased region" description="Polar residues" evidence="5">
    <location>
        <begin position="206"/>
        <end position="221"/>
    </location>
</feature>
<dbReference type="OrthoDB" id="9811543at2"/>
<dbReference type="PANTHER" id="PTHR33823:SF4">
    <property type="entry name" value="GENERAL STRESS PROTEIN 16O"/>
    <property type="match status" value="1"/>
</dbReference>
<keyword evidence="8" id="KW-1185">Reference proteome</keyword>
<feature type="compositionally biased region" description="Basic and acidic residues" evidence="5">
    <location>
        <begin position="115"/>
        <end position="129"/>
    </location>
</feature>
<evidence type="ECO:0000256" key="4">
    <source>
        <dbReference type="PROSITE-ProRule" id="PRU00510"/>
    </source>
</evidence>
<protein>
    <recommendedName>
        <fullName evidence="6">Zinc finger DksA/TraR C4-type domain-containing protein</fullName>
    </recommendedName>
</protein>
<dbReference type="Gene3D" id="1.20.120.910">
    <property type="entry name" value="DksA, coiled-coil domain"/>
    <property type="match status" value="1"/>
</dbReference>
<sequence length="237" mass="27172">MITAEQEKTLKNQLLEMKEENKEKIEVEETRDENNNTETIGELSEYSNHPGDQGTELHEMEKDAALNNQAREQLENIDHALEAMKNGNYGKCEICGREIPYERLEIVPETMRCVDHASSDKPEQDHPVEEDVVNPGPEREQRQEENVAFDKEDAWEAVSEHSTSQTPSDDPEMTGYTSEQEEEEEEEGRVEKVEDASVADMEGEDTGNTADQKEQWQGSRNSAEERKKQEKNSQDKK</sequence>
<dbReference type="PROSITE" id="PS51128">
    <property type="entry name" value="ZF_DKSA_2"/>
    <property type="match status" value="1"/>
</dbReference>
<feature type="region of interest" description="Disordered" evidence="5">
    <location>
        <begin position="115"/>
        <end position="237"/>
    </location>
</feature>
<keyword evidence="2" id="KW-0863">Zinc-finger</keyword>
<feature type="region of interest" description="Disordered" evidence="5">
    <location>
        <begin position="1"/>
        <end position="55"/>
    </location>
</feature>
<dbReference type="AlphaFoldDB" id="A0A510Y5N0"/>
<gene>
    <name evidence="7" type="ORF">MHA01_15390</name>
</gene>
<dbReference type="SUPFAM" id="SSF57716">
    <property type="entry name" value="Glucocorticoid receptor-like (DNA-binding domain)"/>
    <property type="match status" value="1"/>
</dbReference>
<evidence type="ECO:0000313" key="8">
    <source>
        <dbReference type="Proteomes" id="UP000321051"/>
    </source>
</evidence>
<evidence type="ECO:0000259" key="6">
    <source>
        <dbReference type="Pfam" id="PF01258"/>
    </source>
</evidence>
<feature type="compositionally biased region" description="Basic and acidic residues" evidence="5">
    <location>
        <begin position="137"/>
        <end position="154"/>
    </location>
</feature>
<evidence type="ECO:0000256" key="3">
    <source>
        <dbReference type="ARBA" id="ARBA00022833"/>
    </source>
</evidence>
<dbReference type="GO" id="GO:0008270">
    <property type="term" value="F:zinc ion binding"/>
    <property type="evidence" value="ECO:0007669"/>
    <property type="project" value="UniProtKB-KW"/>
</dbReference>
<feature type="compositionally biased region" description="Basic and acidic residues" evidence="5">
    <location>
        <begin position="222"/>
        <end position="237"/>
    </location>
</feature>
<proteinExistence type="predicted"/>
<dbReference type="NCBIfam" id="TIGR02890">
    <property type="entry name" value="bacill_yteA"/>
    <property type="match status" value="1"/>
</dbReference>
<evidence type="ECO:0000256" key="5">
    <source>
        <dbReference type="SAM" id="MobiDB-lite"/>
    </source>
</evidence>
<organism evidence="7 8">
    <name type="scientific">Marinococcus halophilus</name>
    <dbReference type="NCBI Taxonomy" id="1371"/>
    <lineage>
        <taxon>Bacteria</taxon>
        <taxon>Bacillati</taxon>
        <taxon>Bacillota</taxon>
        <taxon>Bacilli</taxon>
        <taxon>Bacillales</taxon>
        <taxon>Bacillaceae</taxon>
        <taxon>Marinococcus</taxon>
    </lineage>
</organism>
<reference evidence="7 8" key="1">
    <citation type="submission" date="2019-07" db="EMBL/GenBank/DDBJ databases">
        <title>Whole genome shotgun sequence of Marinococcus halophilus NBRC 102359.</title>
        <authorList>
            <person name="Hosoyama A."/>
            <person name="Uohara A."/>
            <person name="Ohji S."/>
            <person name="Ichikawa N."/>
        </authorList>
    </citation>
    <scope>NUCLEOTIDE SEQUENCE [LARGE SCALE GENOMIC DNA]</scope>
    <source>
        <strain evidence="7 8">NBRC 102359</strain>
    </source>
</reference>
<accession>A0A510Y5N0</accession>
<dbReference type="InterPro" id="IPR014240">
    <property type="entry name" value="YteA"/>
</dbReference>
<dbReference type="PANTHER" id="PTHR33823">
    <property type="entry name" value="RNA POLYMERASE-BINDING TRANSCRIPTION FACTOR DKSA-RELATED"/>
    <property type="match status" value="1"/>
</dbReference>
<dbReference type="InterPro" id="IPR037187">
    <property type="entry name" value="DnaK_N"/>
</dbReference>
<keyword evidence="1" id="KW-0479">Metal-binding</keyword>
<comment type="caution">
    <text evidence="7">The sequence shown here is derived from an EMBL/GenBank/DDBJ whole genome shotgun (WGS) entry which is preliminary data.</text>
</comment>
<evidence type="ECO:0000313" key="7">
    <source>
        <dbReference type="EMBL" id="GEK58634.1"/>
    </source>
</evidence>
<dbReference type="InterPro" id="IPR000962">
    <property type="entry name" value="Znf_DskA_TraR"/>
</dbReference>